<keyword evidence="3" id="KW-0645">Protease</keyword>
<dbReference type="InterPro" id="IPR001254">
    <property type="entry name" value="Trypsin_dom"/>
</dbReference>
<evidence type="ECO:0000256" key="1">
    <source>
        <dbReference type="ARBA" id="ARBA00004239"/>
    </source>
</evidence>
<dbReference type="PRINTS" id="PR00722">
    <property type="entry name" value="CHYMOTRYPSIN"/>
</dbReference>
<evidence type="ECO:0000256" key="7">
    <source>
        <dbReference type="ARBA" id="ARBA00023145"/>
    </source>
</evidence>
<protein>
    <recommendedName>
        <fullName evidence="10">trypsin</fullName>
        <ecNumber evidence="10">3.4.21.4</ecNumber>
    </recommendedName>
</protein>
<proteinExistence type="inferred from homology"/>
<comment type="subcellular location">
    <subcellularLocation>
        <location evidence="1">Secreted</location>
        <location evidence="1">Extracellular space</location>
    </subcellularLocation>
</comment>
<dbReference type="EMBL" id="JAJJHW010000095">
    <property type="protein sequence ID" value="KAH8386752.1"/>
    <property type="molecule type" value="Genomic_DNA"/>
</dbReference>
<dbReference type="GO" id="GO:0005576">
    <property type="term" value="C:extracellular region"/>
    <property type="evidence" value="ECO:0007669"/>
    <property type="project" value="UniProtKB-SubCell"/>
</dbReference>
<dbReference type="SUPFAM" id="SSF50494">
    <property type="entry name" value="Trypsin-like serine proteases"/>
    <property type="match status" value="1"/>
</dbReference>
<keyword evidence="6" id="KW-0720">Serine protease</keyword>
<evidence type="ECO:0000313" key="13">
    <source>
        <dbReference type="EMBL" id="KAH8386752.1"/>
    </source>
</evidence>
<evidence type="ECO:0000256" key="4">
    <source>
        <dbReference type="ARBA" id="ARBA00022729"/>
    </source>
</evidence>
<keyword evidence="8" id="KW-1015">Disulfide bond</keyword>
<evidence type="ECO:0000259" key="12">
    <source>
        <dbReference type="PROSITE" id="PS50240"/>
    </source>
</evidence>
<name>A0AAD4KA35_9MUSC</name>
<dbReference type="InterPro" id="IPR043504">
    <property type="entry name" value="Peptidase_S1_PA_chymotrypsin"/>
</dbReference>
<keyword evidence="4 11" id="KW-0732">Signal</keyword>
<evidence type="ECO:0000313" key="14">
    <source>
        <dbReference type="Proteomes" id="UP001200034"/>
    </source>
</evidence>
<dbReference type="InterPro" id="IPR009003">
    <property type="entry name" value="Peptidase_S1_PA"/>
</dbReference>
<feature type="signal peptide" evidence="11">
    <location>
        <begin position="1"/>
        <end position="25"/>
    </location>
</feature>
<dbReference type="PANTHER" id="PTHR24276:SF91">
    <property type="entry name" value="AT26814P-RELATED"/>
    <property type="match status" value="1"/>
</dbReference>
<evidence type="ECO:0000256" key="5">
    <source>
        <dbReference type="ARBA" id="ARBA00022801"/>
    </source>
</evidence>
<feature type="domain" description="Peptidase S1" evidence="12">
    <location>
        <begin position="34"/>
        <end position="254"/>
    </location>
</feature>
<dbReference type="Gene3D" id="2.40.10.10">
    <property type="entry name" value="Trypsin-like serine proteases"/>
    <property type="match status" value="1"/>
</dbReference>
<reference evidence="13" key="1">
    <citation type="journal article" date="2021" name="Mol. Ecol. Resour.">
        <title>Phylogenomic analyses of the genus Drosophila reveals genomic signals of climate adaptation.</title>
        <authorList>
            <person name="Li F."/>
            <person name="Rane R.V."/>
            <person name="Luria V."/>
            <person name="Xiong Z."/>
            <person name="Chen J."/>
            <person name="Li Z."/>
            <person name="Catullo R.A."/>
            <person name="Griffin P.C."/>
            <person name="Schiffer M."/>
            <person name="Pearce S."/>
            <person name="Lee S.F."/>
            <person name="McElroy K."/>
            <person name="Stocker A."/>
            <person name="Shirriffs J."/>
            <person name="Cockerell F."/>
            <person name="Coppin C."/>
            <person name="Sgro C.M."/>
            <person name="Karger A."/>
            <person name="Cain J.W."/>
            <person name="Weber J.A."/>
            <person name="Santpere G."/>
            <person name="Kirschner M.W."/>
            <person name="Hoffmann A.A."/>
            <person name="Oakeshott J.G."/>
            <person name="Zhang G."/>
        </authorList>
    </citation>
    <scope>NUCLEOTIDE SEQUENCE</scope>
    <source>
        <strain evidence="13">BGI-SZ-2011g</strain>
    </source>
</reference>
<dbReference type="PROSITE" id="PS00134">
    <property type="entry name" value="TRYPSIN_HIS"/>
    <property type="match status" value="1"/>
</dbReference>
<organism evidence="13 14">
    <name type="scientific">Drosophila rubida</name>
    <dbReference type="NCBI Taxonomy" id="30044"/>
    <lineage>
        <taxon>Eukaryota</taxon>
        <taxon>Metazoa</taxon>
        <taxon>Ecdysozoa</taxon>
        <taxon>Arthropoda</taxon>
        <taxon>Hexapoda</taxon>
        <taxon>Insecta</taxon>
        <taxon>Pterygota</taxon>
        <taxon>Neoptera</taxon>
        <taxon>Endopterygota</taxon>
        <taxon>Diptera</taxon>
        <taxon>Brachycera</taxon>
        <taxon>Muscomorpha</taxon>
        <taxon>Ephydroidea</taxon>
        <taxon>Drosophilidae</taxon>
        <taxon>Drosophila</taxon>
    </lineage>
</organism>
<evidence type="ECO:0000256" key="9">
    <source>
        <dbReference type="ARBA" id="ARBA00036320"/>
    </source>
</evidence>
<feature type="chain" id="PRO_5041941781" description="trypsin" evidence="11">
    <location>
        <begin position="26"/>
        <end position="255"/>
    </location>
</feature>
<keyword evidence="14" id="KW-1185">Reference proteome</keyword>
<dbReference type="AlphaFoldDB" id="A0AAD4KA35"/>
<evidence type="ECO:0000256" key="2">
    <source>
        <dbReference type="ARBA" id="ARBA00007664"/>
    </source>
</evidence>
<dbReference type="InterPro" id="IPR018114">
    <property type="entry name" value="TRYPSIN_HIS"/>
</dbReference>
<dbReference type="InterPro" id="IPR050430">
    <property type="entry name" value="Peptidase_S1"/>
</dbReference>
<sequence>MKPTTGATAAALLLTLLLAGGGGQAETQAAQGRILGGEEAANDATPYAVSLRVDNAHVCGACIISETKLLTAAHCLYRDSKLRISGRVGSPNQYAGGQVVAIASYAIHPDYQKLENNLAVITLKTPLQWTTRIQAIELLGPDEAQPAEGAAVSVVGWGTTADGVAAFKIHKINLTLATDAVCLDAYSDHDASKDFCLAHKLKEGTCNGDGGGPAIYNGKLLGVCNFVVGACGSRYPDVFVRTAGYSAWLQEQLLA</sequence>
<dbReference type="CDD" id="cd00190">
    <property type="entry name" value="Tryp_SPc"/>
    <property type="match status" value="1"/>
</dbReference>
<keyword evidence="7" id="KW-0865">Zymogen</keyword>
<dbReference type="GO" id="GO:0004252">
    <property type="term" value="F:serine-type endopeptidase activity"/>
    <property type="evidence" value="ECO:0007669"/>
    <property type="project" value="UniProtKB-EC"/>
</dbReference>
<dbReference type="InterPro" id="IPR001314">
    <property type="entry name" value="Peptidase_S1A"/>
</dbReference>
<comment type="caution">
    <text evidence="13">The sequence shown here is derived from an EMBL/GenBank/DDBJ whole genome shotgun (WGS) entry which is preliminary data.</text>
</comment>
<dbReference type="GO" id="GO:0006508">
    <property type="term" value="P:proteolysis"/>
    <property type="evidence" value="ECO:0007669"/>
    <property type="project" value="UniProtKB-KW"/>
</dbReference>
<dbReference type="FunFam" id="2.40.10.10:FF:000068">
    <property type="entry name" value="transmembrane protease serine 2"/>
    <property type="match status" value="1"/>
</dbReference>
<keyword evidence="5" id="KW-0378">Hydrolase</keyword>
<evidence type="ECO:0000256" key="11">
    <source>
        <dbReference type="SAM" id="SignalP"/>
    </source>
</evidence>
<evidence type="ECO:0000256" key="6">
    <source>
        <dbReference type="ARBA" id="ARBA00022825"/>
    </source>
</evidence>
<dbReference type="EC" id="3.4.21.4" evidence="10"/>
<evidence type="ECO:0000256" key="3">
    <source>
        <dbReference type="ARBA" id="ARBA00022670"/>
    </source>
</evidence>
<accession>A0AAD4KA35</accession>
<dbReference type="Pfam" id="PF00089">
    <property type="entry name" value="Trypsin"/>
    <property type="match status" value="1"/>
</dbReference>
<comment type="similarity">
    <text evidence="2">Belongs to the peptidase S1 family.</text>
</comment>
<dbReference type="PANTHER" id="PTHR24276">
    <property type="entry name" value="POLYSERASE-RELATED"/>
    <property type="match status" value="1"/>
</dbReference>
<dbReference type="SMART" id="SM00020">
    <property type="entry name" value="Tryp_SPc"/>
    <property type="match status" value="1"/>
</dbReference>
<evidence type="ECO:0000256" key="10">
    <source>
        <dbReference type="ARBA" id="ARBA00038868"/>
    </source>
</evidence>
<comment type="catalytic activity">
    <reaction evidence="9">
        <text>Preferential cleavage: Arg-|-Xaa, Lys-|-Xaa.</text>
        <dbReference type="EC" id="3.4.21.4"/>
    </reaction>
</comment>
<dbReference type="Proteomes" id="UP001200034">
    <property type="component" value="Unassembled WGS sequence"/>
</dbReference>
<evidence type="ECO:0000256" key="8">
    <source>
        <dbReference type="ARBA" id="ARBA00023157"/>
    </source>
</evidence>
<dbReference type="PROSITE" id="PS50240">
    <property type="entry name" value="TRYPSIN_DOM"/>
    <property type="match status" value="1"/>
</dbReference>
<gene>
    <name evidence="13" type="ORF">KR093_002387</name>
</gene>